<dbReference type="SUPFAM" id="SSF50956">
    <property type="entry name" value="Thermostable phytase (3-phytase)"/>
    <property type="match status" value="1"/>
</dbReference>
<evidence type="ECO:0000256" key="3">
    <source>
        <dbReference type="ARBA" id="ARBA00022729"/>
    </source>
</evidence>
<sequence>MDSVDRQTKVIGYSCPSALSYSFIGHENAIHVRYGREFFNLSNTYRTVKIKLLISAILAAGLSACGGGDNSSSTAGDNGGNAAPVVDSKIPTLAFANPQSTYDLNSYTQTAMFPLQFATTGTNLLNAEASGVTYDKDTDSLFVIGDGATSVVQVAKSDGHVIDSMTLNAGDFEDTEGITYVGGGKFVLVEERLRQVDQFTYVPGGILHRADVQSVKLGTTVANVGIEGVTFDTKTGGYIAVRQSQPTSIFQAAINFAGGSATASNGTPILPTTDNPPVLFDAATTGLSAFNDVFSLSNIVPSSAPDYGNIIIIGAPDGKIVEMDRTGKLLSSLYMSATAQNEGVTMGPDGTIYAVGEQAAGPSLPGLTIFKPTTSTSNVGIGSNLYLTFDQSVKAGAGNIVLSNGADDTRSIPVTDASQVTFSGNVMKIHPKFYMVAGTTYHITYPTGAIKTAAGNDTSAVSDLSTFSFKAIGTVDHTAPTLTSTAPVDGATGIIGNHMTLSFSEVVQAGTGNIVISNGSDTRNVSVDDTTQVKFNGGRVSITLTTPLQDSSRYAVQLAGGVITDLYGNAYAGTTQSFTTAAAGAPAPTVLISEVNSNADGGQDFFEIYNYGSTAIDLTGWKWGDNHADVNDANNSAAFVAGTMLAPGEHLVVVPGVPGTDENTFRTTWGLADTVPVVAMLNVNNDAANPIGLGKGDAVVVYDANGNVSAAMNYGTPINAAQGDGTTKAIPTASGADASLVAAGNHAGAVFAGGNAKVSAVWDTVSTTTPNYVEALIGVHGGIAEPLKPASIGSPGQ</sequence>
<dbReference type="InterPro" id="IPR032812">
    <property type="entry name" value="SbsA_Ig"/>
</dbReference>
<dbReference type="InterPro" id="IPR014755">
    <property type="entry name" value="Cu-Rt/internalin_Ig-like"/>
</dbReference>
<dbReference type="PROSITE" id="PS51841">
    <property type="entry name" value="LTD"/>
    <property type="match status" value="1"/>
</dbReference>
<evidence type="ECO:0000313" key="7">
    <source>
        <dbReference type="Proteomes" id="UP001629230"/>
    </source>
</evidence>
<dbReference type="Gene3D" id="2.60.40.1220">
    <property type="match status" value="1"/>
</dbReference>
<dbReference type="SUPFAM" id="SSF74853">
    <property type="entry name" value="Lamin A/C globular tail domain"/>
    <property type="match status" value="1"/>
</dbReference>
<evidence type="ECO:0000256" key="4">
    <source>
        <dbReference type="ARBA" id="ARBA00023136"/>
    </source>
</evidence>
<keyword evidence="7" id="KW-1185">Reference proteome</keyword>
<dbReference type="Pfam" id="PF13205">
    <property type="entry name" value="Big_5"/>
    <property type="match status" value="2"/>
</dbReference>
<accession>A0ABW9APL2</accession>
<dbReference type="RefSeq" id="WP_408177403.1">
    <property type="nucleotide sequence ID" value="NZ_JAQQEZ010000007.1"/>
</dbReference>
<keyword evidence="2" id="KW-1003">Cell membrane</keyword>
<comment type="caution">
    <text evidence="6">The sequence shown here is derived from an EMBL/GenBank/DDBJ whole genome shotgun (WGS) entry which is preliminary data.</text>
</comment>
<reference evidence="6 7" key="1">
    <citation type="journal article" date="2024" name="Chem. Sci.">
        <title>Discovery of megapolipeptins by genome mining of a Burkholderiales bacteria collection.</title>
        <authorList>
            <person name="Paulo B.S."/>
            <person name="Recchia M.J.J."/>
            <person name="Lee S."/>
            <person name="Fergusson C.H."/>
            <person name="Romanowski S.B."/>
            <person name="Hernandez A."/>
            <person name="Krull N."/>
            <person name="Liu D.Y."/>
            <person name="Cavanagh H."/>
            <person name="Bos A."/>
            <person name="Gray C.A."/>
            <person name="Murphy B.T."/>
            <person name="Linington R.G."/>
            <person name="Eustaquio A.S."/>
        </authorList>
    </citation>
    <scope>NUCLEOTIDE SEQUENCE [LARGE SCALE GENOMIC DNA]</scope>
    <source>
        <strain evidence="6 7">RL17-350-BIC-A</strain>
    </source>
</reference>
<feature type="domain" description="LTD" evidence="5">
    <location>
        <begin position="574"/>
        <end position="716"/>
    </location>
</feature>
<gene>
    <name evidence="6" type="ORF">PQR57_13180</name>
</gene>
<comment type="subcellular location">
    <subcellularLocation>
        <location evidence="1">Cell membrane</location>
    </subcellularLocation>
</comment>
<proteinExistence type="predicted"/>
<dbReference type="Proteomes" id="UP001629230">
    <property type="component" value="Unassembled WGS sequence"/>
</dbReference>
<dbReference type="CDD" id="cd09971">
    <property type="entry name" value="SdiA-regulated"/>
    <property type="match status" value="1"/>
</dbReference>
<dbReference type="Gene3D" id="2.60.40.1260">
    <property type="entry name" value="Lamin Tail domain"/>
    <property type="match status" value="1"/>
</dbReference>
<keyword evidence="3" id="KW-0732">Signal</keyword>
<evidence type="ECO:0000256" key="1">
    <source>
        <dbReference type="ARBA" id="ARBA00004236"/>
    </source>
</evidence>
<name>A0ABW9APL2_9BURK</name>
<evidence type="ECO:0000259" key="5">
    <source>
        <dbReference type="PROSITE" id="PS51841"/>
    </source>
</evidence>
<organism evidence="6 7">
    <name type="scientific">Paraburkholderia dipogonis</name>
    <dbReference type="NCBI Taxonomy" id="1211383"/>
    <lineage>
        <taxon>Bacteria</taxon>
        <taxon>Pseudomonadati</taxon>
        <taxon>Pseudomonadota</taxon>
        <taxon>Betaproteobacteria</taxon>
        <taxon>Burkholderiales</taxon>
        <taxon>Burkholderiaceae</taxon>
        <taxon>Paraburkholderia</taxon>
    </lineage>
</organism>
<keyword evidence="4" id="KW-0472">Membrane</keyword>
<dbReference type="InterPro" id="IPR001322">
    <property type="entry name" value="Lamin_tail_dom"/>
</dbReference>
<evidence type="ECO:0000256" key="2">
    <source>
        <dbReference type="ARBA" id="ARBA00022475"/>
    </source>
</evidence>
<dbReference type="Pfam" id="PF00932">
    <property type="entry name" value="LTD"/>
    <property type="match status" value="1"/>
</dbReference>
<dbReference type="Pfam" id="PF06977">
    <property type="entry name" value="SdiA-regulated"/>
    <property type="match status" value="1"/>
</dbReference>
<dbReference type="EMBL" id="JAQQEZ010000007">
    <property type="protein sequence ID" value="MFM0001976.1"/>
    <property type="molecule type" value="Genomic_DNA"/>
</dbReference>
<evidence type="ECO:0000313" key="6">
    <source>
        <dbReference type="EMBL" id="MFM0001976.1"/>
    </source>
</evidence>
<dbReference type="InterPro" id="IPR009722">
    <property type="entry name" value="YjiK/CarP"/>
</dbReference>
<protein>
    <submittedName>
        <fullName evidence="6">SdiA-regulated domain-containing protein</fullName>
    </submittedName>
</protein>
<dbReference type="InterPro" id="IPR036415">
    <property type="entry name" value="Lamin_tail_dom_sf"/>
</dbReference>